<evidence type="ECO:0000313" key="4">
    <source>
        <dbReference type="Proteomes" id="UP001437256"/>
    </source>
</evidence>
<protein>
    <submittedName>
        <fullName evidence="3">Uncharacterized protein</fullName>
    </submittedName>
</protein>
<feature type="coiled-coil region" evidence="1">
    <location>
        <begin position="196"/>
        <end position="230"/>
    </location>
</feature>
<evidence type="ECO:0000256" key="1">
    <source>
        <dbReference type="SAM" id="Coils"/>
    </source>
</evidence>
<keyword evidence="2" id="KW-1133">Transmembrane helix</keyword>
<dbReference type="Proteomes" id="UP001437256">
    <property type="component" value="Unassembled WGS sequence"/>
</dbReference>
<reference evidence="3 4" key="1">
    <citation type="submission" date="2024-05" db="EMBL/GenBank/DDBJ databases">
        <title>A draft genome resource for the thread blight pathogen Marasmius tenuissimus strain MS-2.</title>
        <authorList>
            <person name="Yulfo-Soto G.E."/>
            <person name="Baruah I.K."/>
            <person name="Amoako-Attah I."/>
            <person name="Bukari Y."/>
            <person name="Meinhardt L.W."/>
            <person name="Bailey B.A."/>
            <person name="Cohen S.P."/>
        </authorList>
    </citation>
    <scope>NUCLEOTIDE SEQUENCE [LARGE SCALE GENOMIC DNA]</scope>
    <source>
        <strain evidence="3 4">MS-2</strain>
    </source>
</reference>
<keyword evidence="2" id="KW-0812">Transmembrane</keyword>
<name>A0ABR2ZGI2_9AGAR</name>
<dbReference type="EMBL" id="JBBXMP010000182">
    <property type="protein sequence ID" value="KAL0060289.1"/>
    <property type="molecule type" value="Genomic_DNA"/>
</dbReference>
<evidence type="ECO:0000313" key="3">
    <source>
        <dbReference type="EMBL" id="KAL0060289.1"/>
    </source>
</evidence>
<organism evidence="3 4">
    <name type="scientific">Marasmius tenuissimus</name>
    <dbReference type="NCBI Taxonomy" id="585030"/>
    <lineage>
        <taxon>Eukaryota</taxon>
        <taxon>Fungi</taxon>
        <taxon>Dikarya</taxon>
        <taxon>Basidiomycota</taxon>
        <taxon>Agaricomycotina</taxon>
        <taxon>Agaricomycetes</taxon>
        <taxon>Agaricomycetidae</taxon>
        <taxon>Agaricales</taxon>
        <taxon>Marasmiineae</taxon>
        <taxon>Marasmiaceae</taxon>
        <taxon>Marasmius</taxon>
    </lineage>
</organism>
<sequence length="269" mass="30498">MSRSPSNCSSHSDDDHDDIDRLQAIIEGFEAILTESNKQIQKFPEDLKTFFELCKTEFGAAENFHLFEGAMSQLCEFIVTRNPWAHAMGDLAEQTNELLSFMRQDRIHMQQYNHVRHRVAECEGLIARQEEKLANLRSVELKLGEYEASVAAFERLGFSMKLGEVSEHHQPILHSNVFARLVAIQDGLQVQQAIALDDARTEISKLNQENDELEASLQSARVRAQTARASVSACERRKIAFNAVCKFVLTVIAMLLAAYIMHLRTRGSF</sequence>
<accession>A0ABR2ZGI2</accession>
<feature type="transmembrane region" description="Helical" evidence="2">
    <location>
        <begin position="239"/>
        <end position="261"/>
    </location>
</feature>
<keyword evidence="1" id="KW-0175">Coiled coil</keyword>
<keyword evidence="4" id="KW-1185">Reference proteome</keyword>
<gene>
    <name evidence="3" type="ORF">AAF712_012912</name>
</gene>
<comment type="caution">
    <text evidence="3">The sequence shown here is derived from an EMBL/GenBank/DDBJ whole genome shotgun (WGS) entry which is preliminary data.</text>
</comment>
<evidence type="ECO:0000256" key="2">
    <source>
        <dbReference type="SAM" id="Phobius"/>
    </source>
</evidence>
<proteinExistence type="predicted"/>
<keyword evidence="2" id="KW-0472">Membrane</keyword>